<evidence type="ECO:0000313" key="3">
    <source>
        <dbReference type="Proteomes" id="UP000335538"/>
    </source>
</evidence>
<name>A0A5E5BK27_9BURK</name>
<dbReference type="Proteomes" id="UP000335538">
    <property type="component" value="Unassembled WGS sequence"/>
</dbReference>
<organism evidence="2 3">
    <name type="scientific">Pandoraea sputorum</name>
    <dbReference type="NCBI Taxonomy" id="93222"/>
    <lineage>
        <taxon>Bacteria</taxon>
        <taxon>Pseudomonadati</taxon>
        <taxon>Pseudomonadota</taxon>
        <taxon>Betaproteobacteria</taxon>
        <taxon>Burkholderiales</taxon>
        <taxon>Burkholderiaceae</taxon>
        <taxon>Pandoraea</taxon>
    </lineage>
</organism>
<proteinExistence type="predicted"/>
<dbReference type="AlphaFoldDB" id="A0A5E5BK27"/>
<evidence type="ECO:0000256" key="1">
    <source>
        <dbReference type="SAM" id="MobiDB-lite"/>
    </source>
</evidence>
<sequence length="181" mass="19152">MTRRSAPGAELPKRATPGVSCRRSQADARGGPERGGQTAVHIVQDAGERATRGQGGRPCEGRPPPTPADRGRVRAAPRQLERAALKLARDLVKKLCSPLRQAVAMKYATMEQMRPHYPVPALCRRLGVSVSGDDGRCWPWASTLEASAGRAPAGSSKTGRSSPHARRLCSQASATGIGAAR</sequence>
<dbReference type="EMBL" id="CABPSR010000030">
    <property type="protein sequence ID" value="VVE85616.1"/>
    <property type="molecule type" value="Genomic_DNA"/>
</dbReference>
<feature type="region of interest" description="Disordered" evidence="1">
    <location>
        <begin position="1"/>
        <end position="76"/>
    </location>
</feature>
<reference evidence="2 3" key="1">
    <citation type="submission" date="2019-08" db="EMBL/GenBank/DDBJ databases">
        <authorList>
            <person name="Peeters C."/>
        </authorList>
    </citation>
    <scope>NUCLEOTIDE SEQUENCE [LARGE SCALE GENOMIC DNA]</scope>
    <source>
        <strain evidence="2 3">LMG 31121</strain>
    </source>
</reference>
<gene>
    <name evidence="2" type="ORF">PSP31121_05326</name>
</gene>
<evidence type="ECO:0000313" key="2">
    <source>
        <dbReference type="EMBL" id="VVE85616.1"/>
    </source>
</evidence>
<accession>A0A5E5BK27</accession>
<protein>
    <submittedName>
        <fullName evidence="2">Uncharacterized protein</fullName>
    </submittedName>
</protein>
<feature type="region of interest" description="Disordered" evidence="1">
    <location>
        <begin position="148"/>
        <end position="181"/>
    </location>
</feature>